<dbReference type="SUPFAM" id="SSF103473">
    <property type="entry name" value="MFS general substrate transporter"/>
    <property type="match status" value="1"/>
</dbReference>
<evidence type="ECO:0000256" key="2">
    <source>
        <dbReference type="ARBA" id="ARBA00022692"/>
    </source>
</evidence>
<sequence length="492" mass="53459">MSHNTTSAGIATSVAPEDGLKVPVAETNVVETQIDYDATEEIDEEYLNKPGYIRFYRGVLCQMLLFGAVSFVGPALADAMSNLGGNGLSDPNLANLAQALNYAGTALMTFFGGPLVNKLGVRWACLINAVCFPLTGSASYVVAKGGPGWYLVFAKIVTGLTNGFVYVSEGAAMLTYPRLHERGKYLSIWSGMRNSGSILGGIVALVTNYKTAGAGGVAWSTYIVFMTLESTGWIWALLLTPSEKVRRNDGTRVPISHKISWAEELKALIKHFSNRRLWLIAAPAFYSFFFLAPFGTYLTVHFSVRARALSSFLAPTTAVATTLVYGRFLDLKSLSQKKKAWIGMIIWLVPQIAALVWVNVKQWTLPKSTAFDYTIDSGLWGRAYFCYLVMFASGYWCQVYLYWCLSTFSTDLKASTRTGGLFRACECVGQTVSFAIGSNKARLSALMALNAALIVPAVISLAGLISIIPAAPAAVDDMVDTEVVEQADQKHV</sequence>
<evidence type="ECO:0008006" key="8">
    <source>
        <dbReference type="Google" id="ProtNLM"/>
    </source>
</evidence>
<dbReference type="GO" id="GO:0022857">
    <property type="term" value="F:transmembrane transporter activity"/>
    <property type="evidence" value="ECO:0007669"/>
    <property type="project" value="InterPro"/>
</dbReference>
<organism evidence="6 7">
    <name type="scientific">Kwoniella europaea PYCC6329</name>
    <dbReference type="NCBI Taxonomy" id="1423913"/>
    <lineage>
        <taxon>Eukaryota</taxon>
        <taxon>Fungi</taxon>
        <taxon>Dikarya</taxon>
        <taxon>Basidiomycota</taxon>
        <taxon>Agaricomycotina</taxon>
        <taxon>Tremellomycetes</taxon>
        <taxon>Tremellales</taxon>
        <taxon>Cryptococcaceae</taxon>
        <taxon>Kwoniella</taxon>
    </lineage>
</organism>
<dbReference type="GeneID" id="91099224"/>
<protein>
    <recommendedName>
        <fullName evidence="8">Major facilitator superfamily (MFS) profile domain-containing protein</fullName>
    </recommendedName>
</protein>
<accession>A0AAX4K7B2</accession>
<reference evidence="6 7" key="1">
    <citation type="submission" date="2024-01" db="EMBL/GenBank/DDBJ databases">
        <title>Comparative genomics of Cryptococcus and Kwoniella reveals pathogenesis evolution and contrasting modes of karyotype evolution via chromosome fusion or intercentromeric recombination.</title>
        <authorList>
            <person name="Coelho M.A."/>
            <person name="David-Palma M."/>
            <person name="Shea T."/>
            <person name="Bowers K."/>
            <person name="McGinley-Smith S."/>
            <person name="Mohammad A.W."/>
            <person name="Gnirke A."/>
            <person name="Yurkov A.M."/>
            <person name="Nowrousian M."/>
            <person name="Sun S."/>
            <person name="Cuomo C.A."/>
            <person name="Heitman J."/>
        </authorList>
    </citation>
    <scope>NUCLEOTIDE SEQUENCE [LARGE SCALE GENOMIC DNA]</scope>
    <source>
        <strain evidence="6 7">PYCC6329</strain>
    </source>
</reference>
<keyword evidence="2 5" id="KW-0812">Transmembrane</keyword>
<dbReference type="PANTHER" id="PTHR23294:SF19">
    <property type="entry name" value="DUF895 DOMAIN MEMBRANE PROTEIN-RELATED"/>
    <property type="match status" value="1"/>
</dbReference>
<feature type="transmembrane region" description="Helical" evidence="5">
    <location>
        <begin position="446"/>
        <end position="468"/>
    </location>
</feature>
<keyword evidence="7" id="KW-1185">Reference proteome</keyword>
<dbReference type="InterPro" id="IPR011701">
    <property type="entry name" value="MFS"/>
</dbReference>
<evidence type="ECO:0000256" key="5">
    <source>
        <dbReference type="SAM" id="Phobius"/>
    </source>
</evidence>
<dbReference type="RefSeq" id="XP_066080348.1">
    <property type="nucleotide sequence ID" value="XM_066224251.1"/>
</dbReference>
<dbReference type="EMBL" id="CP144089">
    <property type="protein sequence ID" value="WWD02381.1"/>
    <property type="molecule type" value="Genomic_DNA"/>
</dbReference>
<feature type="transmembrane region" description="Helical" evidence="5">
    <location>
        <begin position="188"/>
        <end position="207"/>
    </location>
</feature>
<feature type="transmembrane region" description="Helical" evidence="5">
    <location>
        <begin position="219"/>
        <end position="239"/>
    </location>
</feature>
<feature type="transmembrane region" description="Helical" evidence="5">
    <location>
        <begin position="55"/>
        <end position="76"/>
    </location>
</feature>
<feature type="transmembrane region" description="Helical" evidence="5">
    <location>
        <begin position="277"/>
        <end position="300"/>
    </location>
</feature>
<feature type="transmembrane region" description="Helical" evidence="5">
    <location>
        <begin position="380"/>
        <end position="403"/>
    </location>
</feature>
<dbReference type="PANTHER" id="PTHR23294">
    <property type="entry name" value="ET TRANSLATION PRODUCT-RELATED"/>
    <property type="match status" value="1"/>
</dbReference>
<dbReference type="Pfam" id="PF07690">
    <property type="entry name" value="MFS_1"/>
    <property type="match status" value="1"/>
</dbReference>
<feature type="transmembrane region" description="Helical" evidence="5">
    <location>
        <begin position="149"/>
        <end position="167"/>
    </location>
</feature>
<dbReference type="Proteomes" id="UP001358614">
    <property type="component" value="Chromosome 1"/>
</dbReference>
<feature type="transmembrane region" description="Helical" evidence="5">
    <location>
        <begin position="123"/>
        <end position="143"/>
    </location>
</feature>
<gene>
    <name evidence="6" type="ORF">V865_000420</name>
</gene>
<evidence type="ECO:0000256" key="3">
    <source>
        <dbReference type="ARBA" id="ARBA00022989"/>
    </source>
</evidence>
<dbReference type="InterPro" id="IPR036259">
    <property type="entry name" value="MFS_trans_sf"/>
</dbReference>
<dbReference type="KEGG" id="ker:91099224"/>
<comment type="subcellular location">
    <subcellularLocation>
        <location evidence="1">Membrane</location>
        <topology evidence="1">Multi-pass membrane protein</topology>
    </subcellularLocation>
</comment>
<proteinExistence type="predicted"/>
<dbReference type="AlphaFoldDB" id="A0AAX4K7B2"/>
<evidence type="ECO:0000256" key="1">
    <source>
        <dbReference type="ARBA" id="ARBA00004141"/>
    </source>
</evidence>
<keyword evidence="3 5" id="KW-1133">Transmembrane helix</keyword>
<dbReference type="Gene3D" id="1.20.1250.20">
    <property type="entry name" value="MFS general substrate transporter like domains"/>
    <property type="match status" value="1"/>
</dbReference>
<evidence type="ECO:0000313" key="7">
    <source>
        <dbReference type="Proteomes" id="UP001358614"/>
    </source>
</evidence>
<keyword evidence="4 5" id="KW-0472">Membrane</keyword>
<evidence type="ECO:0000256" key="4">
    <source>
        <dbReference type="ARBA" id="ARBA00023136"/>
    </source>
</evidence>
<evidence type="ECO:0000313" key="6">
    <source>
        <dbReference type="EMBL" id="WWD02381.1"/>
    </source>
</evidence>
<feature type="transmembrane region" description="Helical" evidence="5">
    <location>
        <begin position="340"/>
        <end position="360"/>
    </location>
</feature>
<dbReference type="GO" id="GO:0016020">
    <property type="term" value="C:membrane"/>
    <property type="evidence" value="ECO:0007669"/>
    <property type="project" value="UniProtKB-SubCell"/>
</dbReference>
<name>A0AAX4K7B2_9TREE</name>
<dbReference type="InterPro" id="IPR051617">
    <property type="entry name" value="UNC-93-like_regulator"/>
</dbReference>
<feature type="transmembrane region" description="Helical" evidence="5">
    <location>
        <begin position="306"/>
        <end position="328"/>
    </location>
</feature>
<feature type="transmembrane region" description="Helical" evidence="5">
    <location>
        <begin position="96"/>
        <end position="116"/>
    </location>
</feature>